<dbReference type="AlphaFoldDB" id="A0A833VIL0"/>
<dbReference type="PANTHER" id="PTHR46050">
    <property type="entry name" value="TPR REPEAT-CONTAINING THIOREDOXIN"/>
    <property type="match status" value="1"/>
</dbReference>
<evidence type="ECO:0000313" key="1">
    <source>
        <dbReference type="EMBL" id="KAF3339581.1"/>
    </source>
</evidence>
<protein>
    <submittedName>
        <fullName evidence="1">TPR repeat-containing thioredoxin TTL1</fullName>
    </submittedName>
</protein>
<dbReference type="OrthoDB" id="2121326at2759"/>
<dbReference type="SUPFAM" id="SSF48452">
    <property type="entry name" value="TPR-like"/>
    <property type="match status" value="1"/>
</dbReference>
<gene>
    <name evidence="1" type="ORF">FCM35_KLT15352</name>
</gene>
<dbReference type="Gene3D" id="1.25.40.10">
    <property type="entry name" value="Tetratricopeptide repeat domain"/>
    <property type="match status" value="1"/>
</dbReference>
<comment type="caution">
    <text evidence="1">The sequence shown here is derived from an EMBL/GenBank/DDBJ whole genome shotgun (WGS) entry which is preliminary data.</text>
</comment>
<dbReference type="Proteomes" id="UP000623129">
    <property type="component" value="Unassembled WGS sequence"/>
</dbReference>
<dbReference type="InterPro" id="IPR036249">
    <property type="entry name" value="Thioredoxin-like_sf"/>
</dbReference>
<dbReference type="InterPro" id="IPR044534">
    <property type="entry name" value="TTL1-4"/>
</dbReference>
<sequence>MKSGSENAVEAARQAHILDPLNDEVTTIEEHVHMVQLARDKGDNMFRSGKYIEASEKYLIGLNYDWPNIVLLCKLATCHFRLGLWEKCIKNFDNAFKFSQNNPVAPCLFANPFAELEKRDQSVKDYEEQVALKASLGVEEVNSIEQYKDAISASGPIIIFFMDPSKAECIEFSSFVESLCTSFPSANFLKVLFSVLTGIIFHPCRRFGWLYQYLEGGEVLIWWFDLSSIWMVHLGLTGLVILSGTCRVAWILPCSPVESLGEVMDIRINAFKN</sequence>
<dbReference type="SUPFAM" id="SSF52833">
    <property type="entry name" value="Thioredoxin-like"/>
    <property type="match status" value="1"/>
</dbReference>
<organism evidence="1 2">
    <name type="scientific">Carex littledalei</name>
    <dbReference type="NCBI Taxonomy" id="544730"/>
    <lineage>
        <taxon>Eukaryota</taxon>
        <taxon>Viridiplantae</taxon>
        <taxon>Streptophyta</taxon>
        <taxon>Embryophyta</taxon>
        <taxon>Tracheophyta</taxon>
        <taxon>Spermatophyta</taxon>
        <taxon>Magnoliopsida</taxon>
        <taxon>Liliopsida</taxon>
        <taxon>Poales</taxon>
        <taxon>Cyperaceae</taxon>
        <taxon>Cyperoideae</taxon>
        <taxon>Cariceae</taxon>
        <taxon>Carex</taxon>
        <taxon>Carex subgen. Euthyceras</taxon>
    </lineage>
</organism>
<reference evidence="1" key="1">
    <citation type="submission" date="2020-01" db="EMBL/GenBank/DDBJ databases">
        <title>Genome sequence of Kobresia littledalei, the first chromosome-level genome in the family Cyperaceae.</title>
        <authorList>
            <person name="Qu G."/>
        </authorList>
    </citation>
    <scope>NUCLEOTIDE SEQUENCE</scope>
    <source>
        <strain evidence="1">C.B.Clarke</strain>
        <tissue evidence="1">Leaf</tissue>
    </source>
</reference>
<name>A0A833VIL0_9POAL</name>
<dbReference type="InterPro" id="IPR011990">
    <property type="entry name" value="TPR-like_helical_dom_sf"/>
</dbReference>
<proteinExistence type="predicted"/>
<evidence type="ECO:0000313" key="2">
    <source>
        <dbReference type="Proteomes" id="UP000623129"/>
    </source>
</evidence>
<dbReference type="EMBL" id="SWLB01000003">
    <property type="protein sequence ID" value="KAF3339581.1"/>
    <property type="molecule type" value="Genomic_DNA"/>
</dbReference>
<dbReference type="PANTHER" id="PTHR46050:SF29">
    <property type="entry name" value="TPR REPEAT-CONTAINING THIOREDOXIN TTL4"/>
    <property type="match status" value="1"/>
</dbReference>
<keyword evidence="2" id="KW-1185">Reference proteome</keyword>
<dbReference type="Gene3D" id="3.40.30.10">
    <property type="entry name" value="Glutaredoxin"/>
    <property type="match status" value="1"/>
</dbReference>
<accession>A0A833VIL0</accession>